<proteinExistence type="predicted"/>
<accession>A0A0H3LUU8</accession>
<dbReference type="HOGENOM" id="CLU_162487_0_0_5"/>
<dbReference type="AlphaFoldDB" id="A0A0H3LUU8"/>
<dbReference type="Proteomes" id="UP000000597">
    <property type="component" value="Chromosome"/>
</dbReference>
<sequence length="91" mass="10296">MEGKENAVDFWETCLSAKNLPHLEVEVSLSSSLEILENQKVSLGHATMTVRMKSYGDDRIFSYTQPFLGVVLQEYAAWSVLKRDLQTDNGK</sequence>
<evidence type="ECO:0000313" key="1">
    <source>
        <dbReference type="EMBL" id="CAF26466.1"/>
    </source>
</evidence>
<protein>
    <submittedName>
        <fullName evidence="1">Uncharacterized protein</fullName>
    </submittedName>
</protein>
<dbReference type="KEGG" id="bqu:BQ09920"/>
<organism evidence="1 2">
    <name type="scientific">Bartonella quintana (strain Toulouse)</name>
    <name type="common">Rochalimaea quintana</name>
    <dbReference type="NCBI Taxonomy" id="283165"/>
    <lineage>
        <taxon>Bacteria</taxon>
        <taxon>Pseudomonadati</taxon>
        <taxon>Pseudomonadota</taxon>
        <taxon>Alphaproteobacteria</taxon>
        <taxon>Hyphomicrobiales</taxon>
        <taxon>Bartonellaceae</taxon>
        <taxon>Bartonella</taxon>
    </lineage>
</organism>
<gene>
    <name evidence="1" type="ordered locus">BQ09920</name>
</gene>
<reference evidence="1 2" key="1">
    <citation type="journal article" date="2004" name="Proc. Natl. Acad. Sci. U.S.A.">
        <title>The louse-borne human pathogen Bartonella quintana is a genomic derivative of the zoonotic agent Bartonella henselae.</title>
        <authorList>
            <person name="Alsmark U.C.M."/>
            <person name="Frank A.C."/>
            <person name="Karlberg E.O."/>
            <person name="Legault B.-A."/>
            <person name="Ardell D.H."/>
            <person name="Canbaeck B."/>
            <person name="Eriksson A.-S."/>
            <person name="Naeslund A.K."/>
            <person name="Handley S.A."/>
            <person name="Huvet M."/>
            <person name="La Scola B."/>
            <person name="Holmberg M."/>
            <person name="Andersson S.G.E."/>
        </authorList>
    </citation>
    <scope>NUCLEOTIDE SEQUENCE [LARGE SCALE GENOMIC DNA]</scope>
    <source>
        <strain evidence="1 2">Toulouse</strain>
    </source>
</reference>
<evidence type="ECO:0000313" key="2">
    <source>
        <dbReference type="Proteomes" id="UP000000597"/>
    </source>
</evidence>
<name>A0A0H3LUU8_BARQU</name>
<dbReference type="EMBL" id="BX897700">
    <property type="protein sequence ID" value="CAF26466.1"/>
    <property type="molecule type" value="Genomic_DNA"/>
</dbReference>